<protein>
    <submittedName>
        <fullName evidence="1">Uncharacterized protein</fullName>
    </submittedName>
</protein>
<dbReference type="RefSeq" id="WP_126309660.1">
    <property type="nucleotide sequence ID" value="NZ_AP018449.1"/>
</dbReference>
<accession>A0A348ANT0</accession>
<gene>
    <name evidence="1" type="ORF">MAMMFC1_03423</name>
</gene>
<evidence type="ECO:0000313" key="1">
    <source>
        <dbReference type="EMBL" id="BBB92728.1"/>
    </source>
</evidence>
<organism evidence="1 2">
    <name type="scientific">Methylomusa anaerophila</name>
    <dbReference type="NCBI Taxonomy" id="1930071"/>
    <lineage>
        <taxon>Bacteria</taxon>
        <taxon>Bacillati</taxon>
        <taxon>Bacillota</taxon>
        <taxon>Negativicutes</taxon>
        <taxon>Selenomonadales</taxon>
        <taxon>Sporomusaceae</taxon>
        <taxon>Methylomusa</taxon>
    </lineage>
</organism>
<keyword evidence="2" id="KW-1185">Reference proteome</keyword>
<dbReference type="EMBL" id="AP018449">
    <property type="protein sequence ID" value="BBB92728.1"/>
    <property type="molecule type" value="Genomic_DNA"/>
</dbReference>
<proteinExistence type="predicted"/>
<dbReference type="AlphaFoldDB" id="A0A348ANT0"/>
<dbReference type="KEGG" id="mana:MAMMFC1_03423"/>
<evidence type="ECO:0000313" key="2">
    <source>
        <dbReference type="Proteomes" id="UP000276437"/>
    </source>
</evidence>
<sequence length="86" mass="9746">MYYDGPELVNHYKRWLQTYREPIEAKLTTCLEEPDPKKAVHSVMEILLAEVIPMALAEMIMFNNKQLEEKIAASNGGCSSCASNLK</sequence>
<dbReference type="OrthoDB" id="1682842at2"/>
<reference evidence="1 2" key="1">
    <citation type="journal article" date="2018" name="Int. J. Syst. Evol. Microbiol.">
        <title>Methylomusa anaerophila gen. nov., sp. nov., an anaerobic methanol-utilizing bacterium isolated from a microbial fuel cell.</title>
        <authorList>
            <person name="Amano N."/>
            <person name="Yamamuro A."/>
            <person name="Miyahara M."/>
            <person name="Kouzuma A."/>
            <person name="Abe T."/>
            <person name="Watanabe K."/>
        </authorList>
    </citation>
    <scope>NUCLEOTIDE SEQUENCE [LARGE SCALE GENOMIC DNA]</scope>
    <source>
        <strain evidence="1 2">MMFC1</strain>
    </source>
</reference>
<name>A0A348ANT0_9FIRM</name>
<dbReference type="Proteomes" id="UP000276437">
    <property type="component" value="Chromosome"/>
</dbReference>